<dbReference type="Gene3D" id="3.30.160.60">
    <property type="entry name" value="Classic Zinc Finger"/>
    <property type="match status" value="1"/>
</dbReference>
<organism evidence="3 4">
    <name type="scientific">Cryptolaemus montrouzieri</name>
    <dbReference type="NCBI Taxonomy" id="559131"/>
    <lineage>
        <taxon>Eukaryota</taxon>
        <taxon>Metazoa</taxon>
        <taxon>Ecdysozoa</taxon>
        <taxon>Arthropoda</taxon>
        <taxon>Hexapoda</taxon>
        <taxon>Insecta</taxon>
        <taxon>Pterygota</taxon>
        <taxon>Neoptera</taxon>
        <taxon>Endopterygota</taxon>
        <taxon>Coleoptera</taxon>
        <taxon>Polyphaga</taxon>
        <taxon>Cucujiformia</taxon>
        <taxon>Coccinelloidea</taxon>
        <taxon>Coccinellidae</taxon>
        <taxon>Scymninae</taxon>
        <taxon>Scymnini</taxon>
        <taxon>Cryptolaemus</taxon>
    </lineage>
</organism>
<dbReference type="InterPro" id="IPR036236">
    <property type="entry name" value="Znf_C2H2_sf"/>
</dbReference>
<feature type="domain" description="C2H2-type" evidence="2">
    <location>
        <begin position="241"/>
        <end position="269"/>
    </location>
</feature>
<dbReference type="SMART" id="SM00355">
    <property type="entry name" value="ZnF_C2H2"/>
    <property type="match status" value="2"/>
</dbReference>
<dbReference type="GO" id="GO:0008270">
    <property type="term" value="F:zinc ion binding"/>
    <property type="evidence" value="ECO:0007669"/>
    <property type="project" value="UniProtKB-KW"/>
</dbReference>
<proteinExistence type="predicted"/>
<reference evidence="3 4" key="1">
    <citation type="journal article" date="2021" name="BMC Biol.">
        <title>Horizontally acquired antibacterial genes associated with adaptive radiation of ladybird beetles.</title>
        <authorList>
            <person name="Li H.S."/>
            <person name="Tang X.F."/>
            <person name="Huang Y.H."/>
            <person name="Xu Z.Y."/>
            <person name="Chen M.L."/>
            <person name="Du X.Y."/>
            <person name="Qiu B.Y."/>
            <person name="Chen P.T."/>
            <person name="Zhang W."/>
            <person name="Slipinski A."/>
            <person name="Escalona H.E."/>
            <person name="Waterhouse R.M."/>
            <person name="Zwick A."/>
            <person name="Pang H."/>
        </authorList>
    </citation>
    <scope>NUCLEOTIDE SEQUENCE [LARGE SCALE GENOMIC DNA]</scope>
    <source>
        <strain evidence="3">SYSU2018</strain>
    </source>
</reference>
<dbReference type="InterPro" id="IPR013087">
    <property type="entry name" value="Znf_C2H2_type"/>
</dbReference>
<keyword evidence="1" id="KW-0479">Metal-binding</keyword>
<keyword evidence="1" id="KW-0862">Zinc</keyword>
<sequence>MDFPKIKLEPEEWIKVEESKIEKGLMKYEKIELKVENYGNETVGGSVELKLSEEDNITDHELTDTYQLQSHEECMYQHRGELKTINDKTEIVLKIKDESLVEIKSLKYEYINTDGKIRYEGVKIDQENFSDKVIDKCQTNFPEMKSKLADVIASKIEDELFKKDCKTIAHKLIDVDRKVTNCDSGNIEKVISTIQRETLEDNWNNAHVFNMHRCDHCDYSTARKSTLKNHAKNLHLQIKNFTCGHCGYQTNKKFHLKLHIESIHLGIKITIVVCVIIKQIINVI</sequence>
<gene>
    <name evidence="3" type="ORF">HHI36_010988</name>
</gene>
<accession>A0ABD2MKH8</accession>
<dbReference type="PROSITE" id="PS50157">
    <property type="entry name" value="ZINC_FINGER_C2H2_2"/>
    <property type="match status" value="2"/>
</dbReference>
<name>A0ABD2MKH8_9CUCU</name>
<protein>
    <recommendedName>
        <fullName evidence="2">C2H2-type domain-containing protein</fullName>
    </recommendedName>
</protein>
<feature type="domain" description="C2H2-type" evidence="2">
    <location>
        <begin position="212"/>
        <end position="240"/>
    </location>
</feature>
<evidence type="ECO:0000313" key="3">
    <source>
        <dbReference type="EMBL" id="KAL3266837.1"/>
    </source>
</evidence>
<dbReference type="Proteomes" id="UP001516400">
    <property type="component" value="Unassembled WGS sequence"/>
</dbReference>
<keyword evidence="4" id="KW-1185">Reference proteome</keyword>
<evidence type="ECO:0000313" key="4">
    <source>
        <dbReference type="Proteomes" id="UP001516400"/>
    </source>
</evidence>
<evidence type="ECO:0000259" key="2">
    <source>
        <dbReference type="PROSITE" id="PS50157"/>
    </source>
</evidence>
<evidence type="ECO:0000256" key="1">
    <source>
        <dbReference type="PROSITE-ProRule" id="PRU00042"/>
    </source>
</evidence>
<dbReference type="SUPFAM" id="SSF57667">
    <property type="entry name" value="beta-beta-alpha zinc fingers"/>
    <property type="match status" value="1"/>
</dbReference>
<dbReference type="EMBL" id="JABFTP020000001">
    <property type="protein sequence ID" value="KAL3266837.1"/>
    <property type="molecule type" value="Genomic_DNA"/>
</dbReference>
<comment type="caution">
    <text evidence="3">The sequence shown here is derived from an EMBL/GenBank/DDBJ whole genome shotgun (WGS) entry which is preliminary data.</text>
</comment>
<dbReference type="AlphaFoldDB" id="A0ABD2MKH8"/>
<keyword evidence="1" id="KW-0863">Zinc-finger</keyword>